<organism evidence="2 3">
    <name type="scientific">Tropilaelaps mercedesae</name>
    <dbReference type="NCBI Taxonomy" id="418985"/>
    <lineage>
        <taxon>Eukaryota</taxon>
        <taxon>Metazoa</taxon>
        <taxon>Ecdysozoa</taxon>
        <taxon>Arthropoda</taxon>
        <taxon>Chelicerata</taxon>
        <taxon>Arachnida</taxon>
        <taxon>Acari</taxon>
        <taxon>Parasitiformes</taxon>
        <taxon>Mesostigmata</taxon>
        <taxon>Gamasina</taxon>
        <taxon>Dermanyssoidea</taxon>
        <taxon>Laelapidae</taxon>
        <taxon>Tropilaelaps</taxon>
    </lineage>
</organism>
<comment type="similarity">
    <text evidence="1">Belongs to the NDRG family.</text>
</comment>
<dbReference type="PANTHER" id="PTHR11034">
    <property type="entry name" value="N-MYC DOWNSTREAM REGULATED"/>
    <property type="match status" value="1"/>
</dbReference>
<dbReference type="AlphaFoldDB" id="A0A1V9XYM2"/>
<evidence type="ECO:0000313" key="2">
    <source>
        <dbReference type="EMBL" id="OQR78560.1"/>
    </source>
</evidence>
<dbReference type="Gene3D" id="3.40.50.1820">
    <property type="entry name" value="alpha/beta hydrolase"/>
    <property type="match status" value="1"/>
</dbReference>
<gene>
    <name evidence="2" type="ORF">BIW11_06326</name>
</gene>
<proteinExistence type="inferred from homology"/>
<dbReference type="InParanoid" id="A0A1V9XYM2"/>
<protein>
    <submittedName>
        <fullName evidence="2">Protein NDRG1-like</fullName>
    </submittedName>
</protein>
<evidence type="ECO:0000313" key="3">
    <source>
        <dbReference type="Proteomes" id="UP000192247"/>
    </source>
</evidence>
<keyword evidence="3" id="KW-1185">Reference proteome</keyword>
<comment type="caution">
    <text evidence="2">The sequence shown here is derived from an EMBL/GenBank/DDBJ whole genome shotgun (WGS) entry which is preliminary data.</text>
</comment>
<dbReference type="Pfam" id="PF03096">
    <property type="entry name" value="Ndr"/>
    <property type="match status" value="1"/>
</dbReference>
<reference evidence="2 3" key="1">
    <citation type="journal article" date="2017" name="Gigascience">
        <title>Draft genome of the honey bee ectoparasitic mite, Tropilaelaps mercedesae, is shaped by the parasitic life history.</title>
        <authorList>
            <person name="Dong X."/>
            <person name="Armstrong S.D."/>
            <person name="Xia D."/>
            <person name="Makepeace B.L."/>
            <person name="Darby A.C."/>
            <person name="Kadowaki T."/>
        </authorList>
    </citation>
    <scope>NUCLEOTIDE SEQUENCE [LARGE SCALE GENOMIC DNA]</scope>
    <source>
        <strain evidence="2">Wuxi-XJTLU</strain>
    </source>
</reference>
<sequence length="314" mass="35559">MDYNTEKNFISQFADISIAGYNEEVRRIDTPYGVFTVTSVGDPRLSALVTVHDIGLNHDSNFNSFFKNPEVYNLTCNVCVFHIDMPGQESGAETLVVNQKTYPTILELVSGFEFVLAEYRIENFIGLGYGAGAYILSLLALANPELVSNLVLINASAEPATWTDYAYMQGCAALMRTDGFSRGVQEYLRWYHCGRDEIRLSHLISTFDIRIFAQNPKNLADWMESYGKRPSLRLQRPTNSLDRVKERNFRCPVLLIVGQESPHLEETRKMFAQCDPQLVNILELTNCRTPLDECPMKVLEAMLLAFQGKIQDIA</sequence>
<dbReference type="InterPro" id="IPR004142">
    <property type="entry name" value="NDRG"/>
</dbReference>
<dbReference type="InterPro" id="IPR029058">
    <property type="entry name" value="AB_hydrolase_fold"/>
</dbReference>
<dbReference type="Proteomes" id="UP000192247">
    <property type="component" value="Unassembled WGS sequence"/>
</dbReference>
<evidence type="ECO:0000256" key="1">
    <source>
        <dbReference type="ARBA" id="ARBA00005598"/>
    </source>
</evidence>
<dbReference type="OrthoDB" id="741027at2759"/>
<dbReference type="EMBL" id="MNPL01002083">
    <property type="protein sequence ID" value="OQR78560.1"/>
    <property type="molecule type" value="Genomic_DNA"/>
</dbReference>
<accession>A0A1V9XYM2</accession>
<dbReference type="SUPFAM" id="SSF53474">
    <property type="entry name" value="alpha/beta-Hydrolases"/>
    <property type="match status" value="1"/>
</dbReference>
<name>A0A1V9XYM2_9ACAR</name>